<feature type="domain" description="Enoyl reductase (ER)" evidence="2">
    <location>
        <begin position="10"/>
        <end position="309"/>
    </location>
</feature>
<dbReference type="Proteomes" id="UP000295558">
    <property type="component" value="Unassembled WGS sequence"/>
</dbReference>
<dbReference type="OrthoDB" id="9792162at2"/>
<gene>
    <name evidence="3" type="ORF">DFP96_101520</name>
</gene>
<dbReference type="STRING" id="1265846.PROCOU_15894"/>
<keyword evidence="1" id="KW-0560">Oxidoreductase</keyword>
<comment type="caution">
    <text evidence="3">The sequence shown here is derived from an EMBL/GenBank/DDBJ whole genome shotgun (WGS) entry which is preliminary data.</text>
</comment>
<dbReference type="Pfam" id="PF08240">
    <property type="entry name" value="ADH_N"/>
    <property type="match status" value="1"/>
</dbReference>
<name>A0A4R6ZS67_9LIST</name>
<dbReference type="SUPFAM" id="SSF50129">
    <property type="entry name" value="GroES-like"/>
    <property type="match status" value="1"/>
</dbReference>
<proteinExistence type="predicted"/>
<dbReference type="GO" id="GO:0016491">
    <property type="term" value="F:oxidoreductase activity"/>
    <property type="evidence" value="ECO:0007669"/>
    <property type="project" value="UniProtKB-KW"/>
</dbReference>
<dbReference type="InterPro" id="IPR020843">
    <property type="entry name" value="ER"/>
</dbReference>
<keyword evidence="4" id="KW-1185">Reference proteome</keyword>
<sequence length="311" mass="33385">MKAVVIENYGSKEELKEVEVAMPKAGAGQVVIEMKATSINPIDWKLREGYLKQMMDWPFPIILGWDAAGVISEVGEDVTDWKIGDKVFARPETTRFGTYAEYALIDAPLLAKIPDNVSFDEAASIPLAGLTAWQALFDHANLQAGEKVLIHAGAGGVGTLAIQLAKNAGAYVITTASKKNAAFLKELGADEVIDYKTTNFAEVLTDIDVVFDTMGGDIQKDSFRVLKDNTGRLISIVGAPDEELAKAKNVVAKSIWLAPSGEQLQAFAELMTAGKVKAVVGATFPFSAKGVYDAHALSETHHAKGKIVISF</sequence>
<dbReference type="Gene3D" id="3.40.50.720">
    <property type="entry name" value="NAD(P)-binding Rossmann-like Domain"/>
    <property type="match status" value="1"/>
</dbReference>
<dbReference type="InterPro" id="IPR036291">
    <property type="entry name" value="NAD(P)-bd_dom_sf"/>
</dbReference>
<dbReference type="InterPro" id="IPR011032">
    <property type="entry name" value="GroES-like_sf"/>
</dbReference>
<dbReference type="InterPro" id="IPR050700">
    <property type="entry name" value="YIM1/Zinc_Alcohol_DH_Fams"/>
</dbReference>
<organism evidence="3 4">
    <name type="scientific">Listeria rocourtiae</name>
    <dbReference type="NCBI Taxonomy" id="647910"/>
    <lineage>
        <taxon>Bacteria</taxon>
        <taxon>Bacillati</taxon>
        <taxon>Bacillota</taxon>
        <taxon>Bacilli</taxon>
        <taxon>Bacillales</taxon>
        <taxon>Listeriaceae</taxon>
        <taxon>Listeria</taxon>
    </lineage>
</organism>
<dbReference type="CDD" id="cd05289">
    <property type="entry name" value="MDR_like_2"/>
    <property type="match status" value="1"/>
</dbReference>
<dbReference type="PANTHER" id="PTHR11695">
    <property type="entry name" value="ALCOHOL DEHYDROGENASE RELATED"/>
    <property type="match status" value="1"/>
</dbReference>
<dbReference type="SMART" id="SM00829">
    <property type="entry name" value="PKS_ER"/>
    <property type="match status" value="1"/>
</dbReference>
<dbReference type="EMBL" id="SNZK01000001">
    <property type="protein sequence ID" value="TDR55583.1"/>
    <property type="molecule type" value="Genomic_DNA"/>
</dbReference>
<dbReference type="RefSeq" id="WP_036073576.1">
    <property type="nucleotide sequence ID" value="NZ_SNZK01000001.1"/>
</dbReference>
<dbReference type="PROSITE" id="PS01162">
    <property type="entry name" value="QOR_ZETA_CRYSTAL"/>
    <property type="match status" value="1"/>
</dbReference>
<protein>
    <submittedName>
        <fullName evidence="3">NADPH:quinone reductase-like Zn-dependent oxidoreductase</fullName>
    </submittedName>
</protein>
<evidence type="ECO:0000313" key="3">
    <source>
        <dbReference type="EMBL" id="TDR55583.1"/>
    </source>
</evidence>
<dbReference type="Gene3D" id="3.90.180.10">
    <property type="entry name" value="Medium-chain alcohol dehydrogenases, catalytic domain"/>
    <property type="match status" value="1"/>
</dbReference>
<evidence type="ECO:0000256" key="1">
    <source>
        <dbReference type="ARBA" id="ARBA00023002"/>
    </source>
</evidence>
<dbReference type="InterPro" id="IPR002364">
    <property type="entry name" value="Quin_OxRdtase/zeta-crystal_CS"/>
</dbReference>
<dbReference type="InterPro" id="IPR013154">
    <property type="entry name" value="ADH-like_N"/>
</dbReference>
<dbReference type="SUPFAM" id="SSF51735">
    <property type="entry name" value="NAD(P)-binding Rossmann-fold domains"/>
    <property type="match status" value="1"/>
</dbReference>
<accession>A0A4R6ZS67</accession>
<dbReference type="Pfam" id="PF13602">
    <property type="entry name" value="ADH_zinc_N_2"/>
    <property type="match status" value="1"/>
</dbReference>
<evidence type="ECO:0000259" key="2">
    <source>
        <dbReference type="SMART" id="SM00829"/>
    </source>
</evidence>
<evidence type="ECO:0000313" key="4">
    <source>
        <dbReference type="Proteomes" id="UP000295558"/>
    </source>
</evidence>
<dbReference type="PANTHER" id="PTHR11695:SF294">
    <property type="entry name" value="RETICULON-4-INTERACTING PROTEIN 1, MITOCHONDRIAL"/>
    <property type="match status" value="1"/>
</dbReference>
<dbReference type="GO" id="GO:0008270">
    <property type="term" value="F:zinc ion binding"/>
    <property type="evidence" value="ECO:0007669"/>
    <property type="project" value="InterPro"/>
</dbReference>
<dbReference type="AlphaFoldDB" id="A0A4R6ZS67"/>
<reference evidence="3 4" key="1">
    <citation type="submission" date="2019-03" db="EMBL/GenBank/DDBJ databases">
        <title>Genomic Encyclopedia of Type Strains, Phase III (KMG-III): the genomes of soil and plant-associated and newly described type strains.</title>
        <authorList>
            <person name="Whitman W."/>
        </authorList>
    </citation>
    <scope>NUCLEOTIDE SEQUENCE [LARGE SCALE GENOMIC DNA]</scope>
    <source>
        <strain evidence="3 4">CECT 7972</strain>
    </source>
</reference>